<evidence type="ECO:0000256" key="9">
    <source>
        <dbReference type="ARBA" id="ARBA00023180"/>
    </source>
</evidence>
<feature type="chain" id="PRO_5018735778" description="peptidylprolyl isomerase" evidence="14">
    <location>
        <begin position="16"/>
        <end position="210"/>
    </location>
</feature>
<organism evidence="17 18">
    <name type="scientific">Kryptolebias marmoratus</name>
    <name type="common">Mangrove killifish</name>
    <name type="synonym">Rivulus marmoratus</name>
    <dbReference type="NCBI Taxonomy" id="37003"/>
    <lineage>
        <taxon>Eukaryota</taxon>
        <taxon>Metazoa</taxon>
        <taxon>Chordata</taxon>
        <taxon>Craniata</taxon>
        <taxon>Vertebrata</taxon>
        <taxon>Euteleostomi</taxon>
        <taxon>Actinopterygii</taxon>
        <taxon>Neopterygii</taxon>
        <taxon>Teleostei</taxon>
        <taxon>Neoteleostei</taxon>
        <taxon>Acanthomorphata</taxon>
        <taxon>Ovalentaria</taxon>
        <taxon>Atherinomorphae</taxon>
        <taxon>Cyprinodontiformes</taxon>
        <taxon>Rivulidae</taxon>
        <taxon>Kryptolebias</taxon>
    </lineage>
</organism>
<dbReference type="Pfam" id="PF00254">
    <property type="entry name" value="FKBP_C"/>
    <property type="match status" value="1"/>
</dbReference>
<dbReference type="RefSeq" id="XP_017275374.1">
    <property type="nucleotide sequence ID" value="XM_017419885.1"/>
</dbReference>
<dbReference type="OMA" id="ICHRKSK"/>
<evidence type="ECO:0000256" key="14">
    <source>
        <dbReference type="SAM" id="SignalP"/>
    </source>
</evidence>
<dbReference type="Proteomes" id="UP000264800">
    <property type="component" value="Unplaced"/>
</dbReference>
<dbReference type="InterPro" id="IPR018247">
    <property type="entry name" value="EF_Hand_1_Ca_BS"/>
</dbReference>
<evidence type="ECO:0000256" key="13">
    <source>
        <dbReference type="PROSITE-ProRule" id="PRU00277"/>
    </source>
</evidence>
<evidence type="ECO:0000259" key="15">
    <source>
        <dbReference type="PROSITE" id="PS50059"/>
    </source>
</evidence>
<evidence type="ECO:0000256" key="3">
    <source>
        <dbReference type="ARBA" id="ARBA00022729"/>
    </source>
</evidence>
<dbReference type="OrthoDB" id="1902587at2759"/>
<dbReference type="GeneID" id="108238061"/>
<feature type="signal peptide" evidence="14">
    <location>
        <begin position="1"/>
        <end position="15"/>
    </location>
</feature>
<keyword evidence="5" id="KW-0256">Endoplasmic reticulum</keyword>
<evidence type="ECO:0000256" key="4">
    <source>
        <dbReference type="ARBA" id="ARBA00022737"/>
    </source>
</evidence>
<name>A0A3Q3BLI2_KRYMA</name>
<feature type="domain" description="EF-hand" evidence="16">
    <location>
        <begin position="178"/>
        <end position="210"/>
    </location>
</feature>
<keyword evidence="18" id="KW-1185">Reference proteome</keyword>
<dbReference type="STRING" id="37003.ENSKMAP00000026069"/>
<evidence type="ECO:0000313" key="18">
    <source>
        <dbReference type="Proteomes" id="UP000264800"/>
    </source>
</evidence>
<dbReference type="InterPro" id="IPR011992">
    <property type="entry name" value="EF-hand-dom_pair"/>
</dbReference>
<dbReference type="PROSITE" id="PS50222">
    <property type="entry name" value="EF_HAND_2"/>
    <property type="match status" value="2"/>
</dbReference>
<dbReference type="FunFam" id="3.10.50.40:FF:000006">
    <property type="entry name" value="Peptidyl-prolyl cis-trans isomerase"/>
    <property type="match status" value="1"/>
</dbReference>
<evidence type="ECO:0000256" key="8">
    <source>
        <dbReference type="ARBA" id="ARBA00023157"/>
    </source>
</evidence>
<dbReference type="PANTHER" id="PTHR46222:SF1">
    <property type="entry name" value="PEPTIDYL-PROLYL CIS-TRANS ISOMERASE FKBP14"/>
    <property type="match status" value="1"/>
</dbReference>
<dbReference type="PROSITE" id="PS50059">
    <property type="entry name" value="FKBP_PPIASE"/>
    <property type="match status" value="1"/>
</dbReference>
<evidence type="ECO:0000256" key="6">
    <source>
        <dbReference type="ARBA" id="ARBA00022837"/>
    </source>
</evidence>
<protein>
    <recommendedName>
        <fullName evidence="13">peptidylprolyl isomerase</fullName>
        <ecNumber evidence="13">5.2.1.8</ecNumber>
    </recommendedName>
</protein>
<keyword evidence="3 14" id="KW-0732">Signal</keyword>
<dbReference type="Ensembl" id="ENSKMAT00000026396.1">
    <property type="protein sequence ID" value="ENSKMAP00000026069.1"/>
    <property type="gene ID" value="ENSKMAG00000019327.1"/>
</dbReference>
<dbReference type="GeneTree" id="ENSGT00940000157858"/>
<dbReference type="GO" id="GO:0005509">
    <property type="term" value="F:calcium ion binding"/>
    <property type="evidence" value="ECO:0007669"/>
    <property type="project" value="InterPro"/>
</dbReference>
<evidence type="ECO:0000259" key="16">
    <source>
        <dbReference type="PROSITE" id="PS50222"/>
    </source>
</evidence>
<evidence type="ECO:0000256" key="5">
    <source>
        <dbReference type="ARBA" id="ARBA00022824"/>
    </source>
</evidence>
<dbReference type="PROSITE" id="PS00018">
    <property type="entry name" value="EF_HAND_1"/>
    <property type="match status" value="1"/>
</dbReference>
<evidence type="ECO:0000256" key="12">
    <source>
        <dbReference type="ARBA" id="ARBA00063812"/>
    </source>
</evidence>
<evidence type="ECO:0000256" key="1">
    <source>
        <dbReference type="ARBA" id="ARBA00000971"/>
    </source>
</evidence>
<feature type="domain" description="EF-hand" evidence="16">
    <location>
        <begin position="134"/>
        <end position="169"/>
    </location>
</feature>
<dbReference type="InterPro" id="IPR052273">
    <property type="entry name" value="PPIase_FKBP"/>
</dbReference>
<dbReference type="Gene3D" id="3.10.50.40">
    <property type="match status" value="1"/>
</dbReference>
<comment type="subunit">
    <text evidence="12">Monomer. Homodimer. Interacts with type III, type IV and type X collagens.</text>
</comment>
<dbReference type="EC" id="5.2.1.8" evidence="13"/>
<keyword evidence="2" id="KW-0479">Metal-binding</keyword>
<dbReference type="KEGG" id="kmr:108238061"/>
<dbReference type="GO" id="GO:0003755">
    <property type="term" value="F:peptidyl-prolyl cis-trans isomerase activity"/>
    <property type="evidence" value="ECO:0007669"/>
    <property type="project" value="UniProtKB-KW"/>
</dbReference>
<reference evidence="17" key="1">
    <citation type="submission" date="2025-08" db="UniProtKB">
        <authorList>
            <consortium name="Ensembl"/>
        </authorList>
    </citation>
    <scope>IDENTIFICATION</scope>
</reference>
<comment type="function">
    <text evidence="11">PPIase which accelerates the folding of proteins during protein synthesis. Has a preference for substrates containing 4-hydroxylproline modifications, including type III collagen. May also target type VI and type X collagens.</text>
</comment>
<comment type="catalytic activity">
    <reaction evidence="1 13">
        <text>[protein]-peptidylproline (omega=180) = [protein]-peptidylproline (omega=0)</text>
        <dbReference type="Rhea" id="RHEA:16237"/>
        <dbReference type="Rhea" id="RHEA-COMP:10747"/>
        <dbReference type="Rhea" id="RHEA-COMP:10748"/>
        <dbReference type="ChEBI" id="CHEBI:83833"/>
        <dbReference type="ChEBI" id="CHEBI:83834"/>
        <dbReference type="EC" id="5.2.1.8"/>
    </reaction>
</comment>
<keyword evidence="10 13" id="KW-0413">Isomerase</keyword>
<dbReference type="InterPro" id="IPR001179">
    <property type="entry name" value="PPIase_FKBP_dom"/>
</dbReference>
<dbReference type="SUPFAM" id="SSF54534">
    <property type="entry name" value="FKBP-like"/>
    <property type="match status" value="1"/>
</dbReference>
<dbReference type="InterPro" id="IPR046357">
    <property type="entry name" value="PPIase_dom_sf"/>
</dbReference>
<keyword evidence="8" id="KW-1015">Disulfide bond</keyword>
<keyword evidence="9" id="KW-0325">Glycoprotein</keyword>
<dbReference type="Pfam" id="PF13499">
    <property type="entry name" value="EF-hand_7"/>
    <property type="match status" value="1"/>
</dbReference>
<keyword evidence="6" id="KW-0106">Calcium</keyword>
<keyword evidence="7 13" id="KW-0697">Rotamase</keyword>
<sequence>MLVVVLSWLCSSALASVSGGKLPEAELESQVLHRPFICRRKSKYGDMLLVHHDGFFENGTMFHSSRNHGNKQPMWFTLGIREVLKGWDLGLQDMCAGEKRKLVIPPALAYGKEGKGKIPPESTLTFIVEVMEIRNGPRSHESFQEMDLNDDWRLSKDEVKAYLKKDFELHGYPPNDTLHETMAEEIFAKEDKNKDGYISSREFTYKHDEL</sequence>
<dbReference type="Gene3D" id="1.10.238.10">
    <property type="entry name" value="EF-hand"/>
    <property type="match status" value="1"/>
</dbReference>
<accession>A0A3Q3BLI2</accession>
<dbReference type="AlphaFoldDB" id="A0A3Q3BLI2"/>
<dbReference type="SUPFAM" id="SSF47473">
    <property type="entry name" value="EF-hand"/>
    <property type="match status" value="1"/>
</dbReference>
<dbReference type="FunFam" id="1.10.238.10:FF:000118">
    <property type="entry name" value="Peptidylprolyl isomerase"/>
    <property type="match status" value="1"/>
</dbReference>
<evidence type="ECO:0000256" key="2">
    <source>
        <dbReference type="ARBA" id="ARBA00022723"/>
    </source>
</evidence>
<dbReference type="GO" id="GO:0005783">
    <property type="term" value="C:endoplasmic reticulum"/>
    <property type="evidence" value="ECO:0007669"/>
    <property type="project" value="UniProtKB-ARBA"/>
</dbReference>
<feature type="domain" description="PPIase FKBP-type" evidence="15">
    <location>
        <begin position="45"/>
        <end position="134"/>
    </location>
</feature>
<reference evidence="17" key="2">
    <citation type="submission" date="2025-09" db="UniProtKB">
        <authorList>
            <consortium name="Ensembl"/>
        </authorList>
    </citation>
    <scope>IDENTIFICATION</scope>
</reference>
<evidence type="ECO:0000256" key="10">
    <source>
        <dbReference type="ARBA" id="ARBA00023235"/>
    </source>
</evidence>
<dbReference type="InterPro" id="IPR002048">
    <property type="entry name" value="EF_hand_dom"/>
</dbReference>
<evidence type="ECO:0000256" key="7">
    <source>
        <dbReference type="ARBA" id="ARBA00023110"/>
    </source>
</evidence>
<proteinExistence type="predicted"/>
<evidence type="ECO:0000256" key="11">
    <source>
        <dbReference type="ARBA" id="ARBA00059888"/>
    </source>
</evidence>
<dbReference type="PANTHER" id="PTHR46222">
    <property type="entry name" value="PEPTIDYL-PROLYL CIS-TRANS ISOMERASE FKBP7/14"/>
    <property type="match status" value="1"/>
</dbReference>
<evidence type="ECO:0000313" key="17">
    <source>
        <dbReference type="Ensembl" id="ENSKMAP00000026069.1"/>
    </source>
</evidence>
<keyword evidence="4" id="KW-0677">Repeat</keyword>